<dbReference type="InterPro" id="IPR016855">
    <property type="entry name" value="ERp29"/>
</dbReference>
<protein>
    <submittedName>
        <fullName evidence="3">ERP29</fullName>
    </submittedName>
</protein>
<sequence length="247" mass="28088">MDKIFALFVLLGGFTVSEAANCNATSDVTSLTLNKFLKTFKVLVLKFDNAYPYGDQHDAFCKFAHEAAEVNDVFVGEVGMKEYGDRENMDFAESYGITTERPSILLIYTAADGEIVHKKFKNRFTAEKIRVFTYEHTRVYIPRPGCIHVFDLLALKFAPLEDHNTKEVVLKEAKKEALSQTQSGRYYIKVMEKVLSEGNSFIQSEADRLNKILNTSDKLSDQKTTLLSQRLNILRSFNVESNVKNEL</sequence>
<dbReference type="InterPro" id="IPR011679">
    <property type="entry name" value="ERp29_C"/>
</dbReference>
<accession>A0A7R8CLC5</accession>
<dbReference type="PANTHER" id="PTHR12211:SF0">
    <property type="entry name" value="ENDOPLASMIC RETICULUM RESIDENT PROTEIN 29"/>
    <property type="match status" value="1"/>
</dbReference>
<dbReference type="GO" id="GO:0005788">
    <property type="term" value="C:endoplasmic reticulum lumen"/>
    <property type="evidence" value="ECO:0007669"/>
    <property type="project" value="InterPro"/>
</dbReference>
<evidence type="ECO:0000259" key="1">
    <source>
        <dbReference type="Pfam" id="PF07749"/>
    </source>
</evidence>
<keyword evidence="4" id="KW-1185">Reference proteome</keyword>
<dbReference type="SUPFAM" id="SSF47933">
    <property type="entry name" value="ERP29 C domain-like"/>
    <property type="match status" value="1"/>
</dbReference>
<dbReference type="Proteomes" id="UP000675881">
    <property type="component" value="Chromosome 14"/>
</dbReference>
<evidence type="ECO:0000259" key="2">
    <source>
        <dbReference type="Pfam" id="PF07912"/>
    </source>
</evidence>
<feature type="domain" description="ERp29 N-terminal" evidence="2">
    <location>
        <begin position="22"/>
        <end position="143"/>
    </location>
</feature>
<dbReference type="PANTHER" id="PTHR12211">
    <property type="entry name" value="ENDOPLASMIC RETICULUM PROTEIN ERP29"/>
    <property type="match status" value="1"/>
</dbReference>
<reference evidence="3" key="1">
    <citation type="submission" date="2021-02" db="EMBL/GenBank/DDBJ databases">
        <authorList>
            <person name="Bekaert M."/>
        </authorList>
    </citation>
    <scope>NUCLEOTIDE SEQUENCE</scope>
    <source>
        <strain evidence="3">IoA-00</strain>
    </source>
</reference>
<dbReference type="Pfam" id="PF07749">
    <property type="entry name" value="ERp29"/>
    <property type="match status" value="1"/>
</dbReference>
<gene>
    <name evidence="3" type="ORF">LSAA_5455</name>
</gene>
<dbReference type="Pfam" id="PF07912">
    <property type="entry name" value="ERp29_N"/>
    <property type="match status" value="1"/>
</dbReference>
<dbReference type="InterPro" id="IPR036356">
    <property type="entry name" value="ERp29_C_sf"/>
</dbReference>
<dbReference type="AlphaFoldDB" id="A0A7R8CLC5"/>
<dbReference type="Gene3D" id="1.20.1150.12">
    <property type="entry name" value="Endoplasmic reticulum resident protein 29, C-terminal domain"/>
    <property type="match status" value="1"/>
</dbReference>
<dbReference type="InterPro" id="IPR036249">
    <property type="entry name" value="Thioredoxin-like_sf"/>
</dbReference>
<name>A0A7R8CLC5_LEPSM</name>
<dbReference type="InterPro" id="IPR012883">
    <property type="entry name" value="ERp29_N"/>
</dbReference>
<proteinExistence type="predicted"/>
<dbReference type="SUPFAM" id="SSF52833">
    <property type="entry name" value="Thioredoxin-like"/>
    <property type="match status" value="1"/>
</dbReference>
<organism evidence="3 4">
    <name type="scientific">Lepeophtheirus salmonis</name>
    <name type="common">Salmon louse</name>
    <name type="synonym">Caligus salmonis</name>
    <dbReference type="NCBI Taxonomy" id="72036"/>
    <lineage>
        <taxon>Eukaryota</taxon>
        <taxon>Metazoa</taxon>
        <taxon>Ecdysozoa</taxon>
        <taxon>Arthropoda</taxon>
        <taxon>Crustacea</taxon>
        <taxon>Multicrustacea</taxon>
        <taxon>Hexanauplia</taxon>
        <taxon>Copepoda</taxon>
        <taxon>Siphonostomatoida</taxon>
        <taxon>Caligidae</taxon>
        <taxon>Lepeophtheirus</taxon>
    </lineage>
</organism>
<dbReference type="EMBL" id="HG994593">
    <property type="protein sequence ID" value="CAF2854372.1"/>
    <property type="molecule type" value="Genomic_DNA"/>
</dbReference>
<dbReference type="OrthoDB" id="417262at2759"/>
<evidence type="ECO:0000313" key="3">
    <source>
        <dbReference type="EMBL" id="CAF2854372.1"/>
    </source>
</evidence>
<dbReference type="GO" id="GO:0009306">
    <property type="term" value="P:protein secretion"/>
    <property type="evidence" value="ECO:0007669"/>
    <property type="project" value="InterPro"/>
</dbReference>
<feature type="domain" description="Endoplasmic reticulum resident protein 29 C-terminal" evidence="1">
    <location>
        <begin position="145"/>
        <end position="237"/>
    </location>
</feature>
<dbReference type="Gene3D" id="3.40.30.10">
    <property type="entry name" value="Glutaredoxin"/>
    <property type="match status" value="1"/>
</dbReference>
<evidence type="ECO:0000313" key="4">
    <source>
        <dbReference type="Proteomes" id="UP000675881"/>
    </source>
</evidence>